<keyword evidence="2" id="KW-1185">Reference proteome</keyword>
<accession>A0ABR0A8N9</accession>
<sequence length="147" mass="17182">MQKSIDALSKKNTASHQPEEFDKWTLTSYTEFMALNRRKKDKEFKQQTVDELKMIGGNDTGDLIRRIISRLMTKALQREFSVDGLRGNRKLKDTEVWSTIISIAVLPKTVQIPKGQQTKKMEKHIRDYLRHAKDRKPITEDKPAQRI</sequence>
<organism evidence="1 2">
    <name type="scientific">Daphnia magna</name>
    <dbReference type="NCBI Taxonomy" id="35525"/>
    <lineage>
        <taxon>Eukaryota</taxon>
        <taxon>Metazoa</taxon>
        <taxon>Ecdysozoa</taxon>
        <taxon>Arthropoda</taxon>
        <taxon>Crustacea</taxon>
        <taxon>Branchiopoda</taxon>
        <taxon>Diplostraca</taxon>
        <taxon>Cladocera</taxon>
        <taxon>Anomopoda</taxon>
        <taxon>Daphniidae</taxon>
        <taxon>Daphnia</taxon>
    </lineage>
</organism>
<evidence type="ECO:0000313" key="2">
    <source>
        <dbReference type="Proteomes" id="UP001234178"/>
    </source>
</evidence>
<evidence type="ECO:0008006" key="3">
    <source>
        <dbReference type="Google" id="ProtNLM"/>
    </source>
</evidence>
<protein>
    <recommendedName>
        <fullName evidence="3">DUF4806 domain-containing protein</fullName>
    </recommendedName>
</protein>
<name>A0ABR0A8N9_9CRUS</name>
<dbReference type="EMBL" id="JAOYFB010000036">
    <property type="protein sequence ID" value="KAK4021511.1"/>
    <property type="molecule type" value="Genomic_DNA"/>
</dbReference>
<dbReference type="PANTHER" id="PTHR34153">
    <property type="entry name" value="SI:CH211-262H13.3-RELATED-RELATED"/>
    <property type="match status" value="1"/>
</dbReference>
<comment type="caution">
    <text evidence="1">The sequence shown here is derived from an EMBL/GenBank/DDBJ whole genome shotgun (WGS) entry which is preliminary data.</text>
</comment>
<evidence type="ECO:0000313" key="1">
    <source>
        <dbReference type="EMBL" id="KAK4021511.1"/>
    </source>
</evidence>
<reference evidence="1 2" key="1">
    <citation type="journal article" date="2023" name="Nucleic Acids Res.">
        <title>The hologenome of Daphnia magna reveals possible DNA methylation and microbiome-mediated evolution of the host genome.</title>
        <authorList>
            <person name="Chaturvedi A."/>
            <person name="Li X."/>
            <person name="Dhandapani V."/>
            <person name="Marshall H."/>
            <person name="Kissane S."/>
            <person name="Cuenca-Cambronero M."/>
            <person name="Asole G."/>
            <person name="Calvet F."/>
            <person name="Ruiz-Romero M."/>
            <person name="Marangio P."/>
            <person name="Guigo R."/>
            <person name="Rago D."/>
            <person name="Mirbahai L."/>
            <person name="Eastwood N."/>
            <person name="Colbourne J.K."/>
            <person name="Zhou J."/>
            <person name="Mallon E."/>
            <person name="Orsini L."/>
        </authorList>
    </citation>
    <scope>NUCLEOTIDE SEQUENCE [LARGE SCALE GENOMIC DNA]</scope>
    <source>
        <strain evidence="1">LRV0_1</strain>
    </source>
</reference>
<gene>
    <name evidence="1" type="ORF">OUZ56_003426</name>
</gene>
<dbReference type="Proteomes" id="UP001234178">
    <property type="component" value="Unassembled WGS sequence"/>
</dbReference>
<dbReference type="PANTHER" id="PTHR34153:SF2">
    <property type="entry name" value="SI:CH211-262H13.3-RELATED"/>
    <property type="match status" value="1"/>
</dbReference>
<proteinExistence type="predicted"/>